<accession>A0AAW6RKS8</accession>
<organism evidence="2 3">
    <name type="scientific">Ottowia cancrivicina</name>
    <dbReference type="NCBI Taxonomy" id="3040346"/>
    <lineage>
        <taxon>Bacteria</taxon>
        <taxon>Pseudomonadati</taxon>
        <taxon>Pseudomonadota</taxon>
        <taxon>Betaproteobacteria</taxon>
        <taxon>Burkholderiales</taxon>
        <taxon>Comamonadaceae</taxon>
        <taxon>Ottowia</taxon>
    </lineage>
</organism>
<evidence type="ECO:0000313" key="3">
    <source>
        <dbReference type="Proteomes" id="UP001237156"/>
    </source>
</evidence>
<dbReference type="RefSeq" id="WP_279523573.1">
    <property type="nucleotide sequence ID" value="NZ_JARVII010000002.1"/>
</dbReference>
<dbReference type="AlphaFoldDB" id="A0AAW6RKS8"/>
<keyword evidence="1" id="KW-0472">Membrane</keyword>
<feature type="transmembrane region" description="Helical" evidence="1">
    <location>
        <begin position="174"/>
        <end position="199"/>
    </location>
</feature>
<feature type="transmembrane region" description="Helical" evidence="1">
    <location>
        <begin position="244"/>
        <end position="266"/>
    </location>
</feature>
<feature type="transmembrane region" description="Helical" evidence="1">
    <location>
        <begin position="102"/>
        <end position="128"/>
    </location>
</feature>
<keyword evidence="1" id="KW-1133">Transmembrane helix</keyword>
<dbReference type="EMBL" id="JARVII010000002">
    <property type="protein sequence ID" value="MDG9698487.1"/>
    <property type="molecule type" value="Genomic_DNA"/>
</dbReference>
<dbReference type="Proteomes" id="UP001237156">
    <property type="component" value="Unassembled WGS sequence"/>
</dbReference>
<proteinExistence type="predicted"/>
<keyword evidence="1" id="KW-0812">Transmembrane</keyword>
<keyword evidence="3" id="KW-1185">Reference proteome</keyword>
<feature type="transmembrane region" description="Helical" evidence="1">
    <location>
        <begin position="26"/>
        <end position="50"/>
    </location>
</feature>
<feature type="transmembrane region" description="Helical" evidence="1">
    <location>
        <begin position="62"/>
        <end position="82"/>
    </location>
</feature>
<feature type="transmembrane region" description="Helical" evidence="1">
    <location>
        <begin position="206"/>
        <end position="224"/>
    </location>
</feature>
<evidence type="ECO:0008006" key="4">
    <source>
        <dbReference type="Google" id="ProtNLM"/>
    </source>
</evidence>
<protein>
    <recommendedName>
        <fullName evidence="4">ABC transporter permease</fullName>
    </recommendedName>
</protein>
<name>A0AAW6RKS8_9BURK</name>
<evidence type="ECO:0000256" key="1">
    <source>
        <dbReference type="SAM" id="Phobius"/>
    </source>
</evidence>
<gene>
    <name evidence="2" type="ORF">QB898_01915</name>
</gene>
<comment type="caution">
    <text evidence="2">The sequence shown here is derived from an EMBL/GenBank/DDBJ whole genome shotgun (WGS) entry which is preliminary data.</text>
</comment>
<reference evidence="2 3" key="1">
    <citation type="submission" date="2023-04" db="EMBL/GenBank/DDBJ databases">
        <title>Ottowia paracancer sp. nov., isolated from human stomach.</title>
        <authorList>
            <person name="Song Y."/>
        </authorList>
    </citation>
    <scope>NUCLEOTIDE SEQUENCE [LARGE SCALE GENOMIC DNA]</scope>
    <source>
        <strain evidence="2 3">10c7w1</strain>
    </source>
</reference>
<sequence length="277" mass="30225">MKQAFFSPRRFARLARQYAREHGRGWAVAALALGVLLALLAVMALSVGSYGHGMQSGSQAGFYYTGLLLSGYLAAHRLHGVWRSREAALVYLMRPAAVFEKWLLAALLALLVWPLIYSAVFAVVYGVAAQVGYGLAVGAYEEMLRHGGNWSRPPDAADYALFVPLRQLKNAPGLVAQGMLALAYAALMGYAAATLTWFGRHAALRALLLLIALGLITLVLLAGLGNSSRWDYVLFDAWLRSRPLPLWASLLAAAFWLGVPALLWLASWRALREKELA</sequence>
<evidence type="ECO:0000313" key="2">
    <source>
        <dbReference type="EMBL" id="MDG9698487.1"/>
    </source>
</evidence>